<dbReference type="InterPro" id="IPR003180">
    <property type="entry name" value="MPG"/>
</dbReference>
<dbReference type="EMBL" id="LT598496">
    <property type="protein sequence ID" value="SBV26558.1"/>
    <property type="molecule type" value="Genomic_DNA"/>
</dbReference>
<keyword evidence="4 5" id="KW-0234">DNA repair</keyword>
<evidence type="ECO:0000256" key="4">
    <source>
        <dbReference type="ARBA" id="ARBA00023204"/>
    </source>
</evidence>
<keyword evidence="2 5" id="KW-0227">DNA damage</keyword>
<dbReference type="PATRIC" id="fig|307121.4.peg.2104"/>
<dbReference type="InterPro" id="IPR011034">
    <property type="entry name" value="Formyl_transferase-like_C_sf"/>
</dbReference>
<evidence type="ECO:0000256" key="3">
    <source>
        <dbReference type="ARBA" id="ARBA00022801"/>
    </source>
</evidence>
<dbReference type="Pfam" id="PF02245">
    <property type="entry name" value="Pur_DNA_glyco"/>
    <property type="match status" value="1"/>
</dbReference>
<dbReference type="FunFam" id="3.10.300.10:FF:000001">
    <property type="entry name" value="Putative 3-methyladenine DNA glycosylase"/>
    <property type="match status" value="1"/>
</dbReference>
<dbReference type="PANTHER" id="PTHR10429">
    <property type="entry name" value="DNA-3-METHYLADENINE GLYCOSYLASE"/>
    <property type="match status" value="1"/>
</dbReference>
<evidence type="ECO:0000256" key="2">
    <source>
        <dbReference type="ARBA" id="ARBA00022763"/>
    </source>
</evidence>
<dbReference type="AlphaFoldDB" id="A0A1C3N1X1"/>
<dbReference type="CDD" id="cd00540">
    <property type="entry name" value="AAG"/>
    <property type="match status" value="1"/>
</dbReference>
<dbReference type="GO" id="GO:0003677">
    <property type="term" value="F:DNA binding"/>
    <property type="evidence" value="ECO:0007669"/>
    <property type="project" value="InterPro"/>
</dbReference>
<evidence type="ECO:0000313" key="6">
    <source>
        <dbReference type="EMBL" id="SBV26558.1"/>
    </source>
</evidence>
<evidence type="ECO:0000313" key="7">
    <source>
        <dbReference type="Proteomes" id="UP000199393"/>
    </source>
</evidence>
<protein>
    <recommendedName>
        <fullName evidence="5">Putative 3-methyladenine DNA glycosylase</fullName>
        <ecNumber evidence="5">3.2.2.-</ecNumber>
    </recommendedName>
</protein>
<sequence>MGAVAGPSTIEDGTVGAMRVGEGDSGVRALAELLAGPVVPAARALLGCRLSAGGVTVRITEVEAYAGTAGDPASHAHRGRTARNTVMFGPAGHAYVYFTYGMHWCMNVVTGPDGEASAVLLRAGEVVEGLDAARSRRTAVRRDVDLARGPARLCAALGIDKTIYGRYLLGDGPVRLRPATVPVSPTAIAAGPRVGVTGAHDVPWRFWIEGDPTVSAYRRHVPRVRR</sequence>
<dbReference type="InterPro" id="IPR036995">
    <property type="entry name" value="MPG_sf"/>
</dbReference>
<proteinExistence type="inferred from homology"/>
<dbReference type="Gene3D" id="3.10.300.10">
    <property type="entry name" value="Methylpurine-DNA glycosylase (MPG)"/>
    <property type="match status" value="1"/>
</dbReference>
<reference evidence="7" key="1">
    <citation type="submission" date="2016-06" db="EMBL/GenBank/DDBJ databases">
        <authorList>
            <person name="Varghese N."/>
        </authorList>
    </citation>
    <scope>NUCLEOTIDE SEQUENCE [LARGE SCALE GENOMIC DNA]</scope>
    <source>
        <strain evidence="7">DSM 45344</strain>
    </source>
</reference>
<organism evidence="6 7">
    <name type="scientific">Micromonospora krabiensis</name>
    <dbReference type="NCBI Taxonomy" id="307121"/>
    <lineage>
        <taxon>Bacteria</taxon>
        <taxon>Bacillati</taxon>
        <taxon>Actinomycetota</taxon>
        <taxon>Actinomycetes</taxon>
        <taxon>Micromonosporales</taxon>
        <taxon>Micromonosporaceae</taxon>
        <taxon>Micromonospora</taxon>
    </lineage>
</organism>
<evidence type="ECO:0000256" key="5">
    <source>
        <dbReference type="HAMAP-Rule" id="MF_00527"/>
    </source>
</evidence>
<gene>
    <name evidence="6" type="ORF">GA0070620_2052</name>
</gene>
<dbReference type="NCBIfam" id="NF002003">
    <property type="entry name" value="PRK00802.1-3"/>
    <property type="match status" value="1"/>
</dbReference>
<dbReference type="STRING" id="307121.GA0070620_2052"/>
<name>A0A1C3N1X1_9ACTN</name>
<keyword evidence="3 5" id="KW-0378">Hydrolase</keyword>
<keyword evidence="7" id="KW-1185">Reference proteome</keyword>
<dbReference type="GO" id="GO:0006284">
    <property type="term" value="P:base-excision repair"/>
    <property type="evidence" value="ECO:0007669"/>
    <property type="project" value="InterPro"/>
</dbReference>
<comment type="similarity">
    <text evidence="1 5">Belongs to the DNA glycosylase MPG family.</text>
</comment>
<dbReference type="GO" id="GO:0003905">
    <property type="term" value="F:alkylbase DNA N-glycosylase activity"/>
    <property type="evidence" value="ECO:0007669"/>
    <property type="project" value="InterPro"/>
</dbReference>
<dbReference type="PANTHER" id="PTHR10429:SF0">
    <property type="entry name" value="DNA-3-METHYLADENINE GLYCOSYLASE"/>
    <property type="match status" value="1"/>
</dbReference>
<accession>A0A1C3N1X1</accession>
<dbReference type="HAMAP" id="MF_00527">
    <property type="entry name" value="3MGH"/>
    <property type="match status" value="1"/>
</dbReference>
<dbReference type="EC" id="3.2.2.-" evidence="5"/>
<dbReference type="NCBIfam" id="TIGR00567">
    <property type="entry name" value="3mg"/>
    <property type="match status" value="1"/>
</dbReference>
<dbReference type="SUPFAM" id="SSF50486">
    <property type="entry name" value="FMT C-terminal domain-like"/>
    <property type="match status" value="1"/>
</dbReference>
<evidence type="ECO:0000256" key="1">
    <source>
        <dbReference type="ARBA" id="ARBA00009232"/>
    </source>
</evidence>
<dbReference type="Proteomes" id="UP000199393">
    <property type="component" value="Chromosome I"/>
</dbReference>